<dbReference type="PANTHER" id="PTHR39624">
    <property type="entry name" value="PROTEIN INVOLVED IN RIMO-MEDIATED BETA-METHYLTHIOLATION OF RIBOSOMAL PROTEIN S12 YCAO"/>
    <property type="match status" value="1"/>
</dbReference>
<dbReference type="PANTHER" id="PTHR39624:SF2">
    <property type="entry name" value="OSMC-LIKE PROTEIN"/>
    <property type="match status" value="1"/>
</dbReference>
<evidence type="ECO:0000313" key="1">
    <source>
        <dbReference type="EMBL" id="SMC22583.1"/>
    </source>
</evidence>
<proteinExistence type="predicted"/>
<name>A0A1W1XF59_9NEIS</name>
<dbReference type="InterPro" id="IPR003718">
    <property type="entry name" value="OsmC/Ohr_fam"/>
</dbReference>
<gene>
    <name evidence="1" type="ORF">SAMN02745857_01412</name>
</gene>
<sequence>MSHTIHVDISRAANGRQQIRSRNAVAEAGRAADGSDADDAFRAGELLLGALGACTAGTVWAYARQHGITALEEVRVHVAGDEETAPSRIARIRVEVQVSGALSEVERDRLQRAAHACKIHNTLRHLPEISVGVSLAEAPVSA</sequence>
<keyword evidence="2" id="KW-1185">Reference proteome</keyword>
<dbReference type="Proteomes" id="UP000192761">
    <property type="component" value="Unassembled WGS sequence"/>
</dbReference>
<dbReference type="OrthoDB" id="9789573at2"/>
<dbReference type="InterPro" id="IPR015946">
    <property type="entry name" value="KH_dom-like_a/b"/>
</dbReference>
<reference evidence="1 2" key="1">
    <citation type="submission" date="2017-04" db="EMBL/GenBank/DDBJ databases">
        <authorList>
            <person name="Afonso C.L."/>
            <person name="Miller P.J."/>
            <person name="Scott M.A."/>
            <person name="Spackman E."/>
            <person name="Goraichik I."/>
            <person name="Dimitrov K.M."/>
            <person name="Suarez D.L."/>
            <person name="Swayne D.E."/>
        </authorList>
    </citation>
    <scope>NUCLEOTIDE SEQUENCE [LARGE SCALE GENOMIC DNA]</scope>
    <source>
        <strain evidence="1 2">DSM 23236</strain>
    </source>
</reference>
<dbReference type="Pfam" id="PF02566">
    <property type="entry name" value="OsmC"/>
    <property type="match status" value="1"/>
</dbReference>
<dbReference type="EMBL" id="FWXD01000007">
    <property type="protein sequence ID" value="SMC22583.1"/>
    <property type="molecule type" value="Genomic_DNA"/>
</dbReference>
<dbReference type="SUPFAM" id="SSF82784">
    <property type="entry name" value="OsmC-like"/>
    <property type="match status" value="1"/>
</dbReference>
<dbReference type="STRING" id="1121001.SAMN02745857_01412"/>
<organism evidence="1 2">
    <name type="scientific">Andreprevotia lacus DSM 23236</name>
    <dbReference type="NCBI Taxonomy" id="1121001"/>
    <lineage>
        <taxon>Bacteria</taxon>
        <taxon>Pseudomonadati</taxon>
        <taxon>Pseudomonadota</taxon>
        <taxon>Betaproteobacteria</taxon>
        <taxon>Neisseriales</taxon>
        <taxon>Chitinibacteraceae</taxon>
        <taxon>Andreprevotia</taxon>
    </lineage>
</organism>
<evidence type="ECO:0000313" key="2">
    <source>
        <dbReference type="Proteomes" id="UP000192761"/>
    </source>
</evidence>
<dbReference type="AlphaFoldDB" id="A0A1W1XF59"/>
<dbReference type="Gene3D" id="3.30.300.20">
    <property type="match status" value="1"/>
</dbReference>
<protein>
    <submittedName>
        <fullName evidence="1">Uncharacterized OsmC-related protein</fullName>
    </submittedName>
</protein>
<dbReference type="InterPro" id="IPR036102">
    <property type="entry name" value="OsmC/Ohrsf"/>
</dbReference>
<accession>A0A1W1XF59</accession>
<dbReference type="RefSeq" id="WP_084090082.1">
    <property type="nucleotide sequence ID" value="NZ_FWXD01000007.1"/>
</dbReference>